<dbReference type="Proteomes" id="UP001200313">
    <property type="component" value="Unassembled WGS sequence"/>
</dbReference>
<protein>
    <submittedName>
        <fullName evidence="1">VOC family protein</fullName>
    </submittedName>
</protein>
<comment type="caution">
    <text evidence="1">The sequence shown here is derived from an EMBL/GenBank/DDBJ whole genome shotgun (WGS) entry which is preliminary data.</text>
</comment>
<dbReference type="Gene3D" id="3.10.180.10">
    <property type="entry name" value="2,3-Dihydroxybiphenyl 1,2-Dioxygenase, domain 1"/>
    <property type="match status" value="1"/>
</dbReference>
<dbReference type="SUPFAM" id="SSF54593">
    <property type="entry name" value="Glyoxalase/Bleomycin resistance protein/Dihydroxybiphenyl dioxygenase"/>
    <property type="match status" value="1"/>
</dbReference>
<evidence type="ECO:0000313" key="2">
    <source>
        <dbReference type="Proteomes" id="UP001200313"/>
    </source>
</evidence>
<dbReference type="RefSeq" id="WP_238073049.1">
    <property type="nucleotide sequence ID" value="NZ_JAKNJB010000003.1"/>
</dbReference>
<accession>A0ABS9M583</accession>
<dbReference type="InterPro" id="IPR029068">
    <property type="entry name" value="Glyas_Bleomycin-R_OHBP_Dase"/>
</dbReference>
<evidence type="ECO:0000313" key="1">
    <source>
        <dbReference type="EMBL" id="MCG4525926.1"/>
    </source>
</evidence>
<dbReference type="EMBL" id="JAKNJB010000003">
    <property type="protein sequence ID" value="MCG4525926.1"/>
    <property type="molecule type" value="Genomic_DNA"/>
</dbReference>
<gene>
    <name evidence="1" type="ORF">L0P79_02390</name>
</gene>
<name>A0ABS9M583_9FIRM</name>
<sequence length="54" mass="6405">MVPRIDHIELTVADLDRAEPFYDELLPLLGFDLDRKTWDNIPKHEFRCVRQPGL</sequence>
<keyword evidence="2" id="KW-1185">Reference proteome</keyword>
<reference evidence="1 2" key="1">
    <citation type="submission" date="2022-01" db="EMBL/GenBank/DDBJ databases">
        <title>Collection of gut derived symbiotic bacterial strains cultured from healthy donors.</title>
        <authorList>
            <person name="Lin H."/>
            <person name="Kohout C."/>
            <person name="Waligurski E."/>
            <person name="Pamer E.G."/>
        </authorList>
    </citation>
    <scope>NUCLEOTIDE SEQUENCE [LARGE SCALE GENOMIC DNA]</scope>
    <source>
        <strain evidence="1 2">DFI.3.7</strain>
    </source>
</reference>
<proteinExistence type="predicted"/>
<organism evidence="1 2">
    <name type="scientific">Intestinimonas massiliensis</name>
    <name type="common">ex Afouda et al. 2020</name>
    <dbReference type="NCBI Taxonomy" id="1673721"/>
    <lineage>
        <taxon>Bacteria</taxon>
        <taxon>Bacillati</taxon>
        <taxon>Bacillota</taxon>
        <taxon>Clostridia</taxon>
        <taxon>Eubacteriales</taxon>
        <taxon>Intestinimonas</taxon>
    </lineage>
</organism>